<accession>A0A922T5C7</accession>
<dbReference type="Proteomes" id="UP000052167">
    <property type="component" value="Unassembled WGS sequence"/>
</dbReference>
<keyword evidence="2" id="KW-1185">Reference proteome</keyword>
<evidence type="ECO:0000313" key="2">
    <source>
        <dbReference type="Proteomes" id="UP000052167"/>
    </source>
</evidence>
<name>A0A922T5C7_9HYPH</name>
<dbReference type="EMBL" id="JOKJ01000019">
    <property type="protein sequence ID" value="KEQ05628.1"/>
    <property type="molecule type" value="Genomic_DNA"/>
</dbReference>
<proteinExistence type="predicted"/>
<dbReference type="RefSeq" id="WP_037189893.1">
    <property type="nucleotide sequence ID" value="NZ_JOKJ01000019.1"/>
</dbReference>
<comment type="caution">
    <text evidence="1">The sequence shown here is derived from an EMBL/GenBank/DDBJ whole genome shotgun (WGS) entry which is preliminary data.</text>
</comment>
<sequence>MKTFSIKQGIYEKKFFYIEISYLGVPWSKERVIRGCIAGSISEILRFDSVKAACNYIKEKYGTSAVIKPSF</sequence>
<dbReference type="AlphaFoldDB" id="A0A922T5C7"/>
<gene>
    <name evidence="1" type="ORF">GV68_08855</name>
</gene>
<evidence type="ECO:0000313" key="1">
    <source>
        <dbReference type="EMBL" id="KEQ05628.1"/>
    </source>
</evidence>
<protein>
    <submittedName>
        <fullName evidence="1">Uncharacterized protein</fullName>
    </submittedName>
</protein>
<organism evidence="1 2">
    <name type="scientific">Pseudorhizobium pelagicum</name>
    <dbReference type="NCBI Taxonomy" id="1509405"/>
    <lineage>
        <taxon>Bacteria</taxon>
        <taxon>Pseudomonadati</taxon>
        <taxon>Pseudomonadota</taxon>
        <taxon>Alphaproteobacteria</taxon>
        <taxon>Hyphomicrobiales</taxon>
        <taxon>Rhizobiaceae</taxon>
        <taxon>Rhizobium/Agrobacterium group</taxon>
        <taxon>Pseudorhizobium</taxon>
    </lineage>
</organism>
<reference evidence="1 2" key="1">
    <citation type="submission" date="2014-06" db="EMBL/GenBank/DDBJ databases">
        <title>Rhizobium pelagicum/R2-400B4.</title>
        <authorList>
            <person name="Kimes N.E."/>
            <person name="Lopez-Perez M."/>
        </authorList>
    </citation>
    <scope>NUCLEOTIDE SEQUENCE [LARGE SCALE GENOMIC DNA]</scope>
    <source>
        <strain evidence="1 2">R2-400B4</strain>
    </source>
</reference>